<dbReference type="AlphaFoldDB" id="A0A3Q8S912"/>
<name>A0A3Q8S912_9BACL</name>
<keyword evidence="3" id="KW-0012">Acyltransferase</keyword>
<keyword evidence="1 3" id="KW-0808">Transferase</keyword>
<protein>
    <submittedName>
        <fullName evidence="3">Protein-glutamine gamma-glutamyltransferase</fullName>
        <ecNumber evidence="3">2.3.2.13</ecNumber>
    </submittedName>
</protein>
<reference evidence="3 4" key="1">
    <citation type="submission" date="2018-11" db="EMBL/GenBank/DDBJ databases">
        <title>Genome sequencing of Paenibacillus lentus DSM25539(T).</title>
        <authorList>
            <person name="Kook J.-K."/>
            <person name="Park S.-N."/>
            <person name="Lim Y.K."/>
        </authorList>
    </citation>
    <scope>NUCLEOTIDE SEQUENCE [LARGE SCALE GENOMIC DNA]</scope>
    <source>
        <strain evidence="3 4">DSM 25539</strain>
    </source>
</reference>
<evidence type="ECO:0000313" key="3">
    <source>
        <dbReference type="EMBL" id="AZK45257.1"/>
    </source>
</evidence>
<dbReference type="HAMAP" id="MF_00727">
    <property type="entry name" value="Tgl"/>
    <property type="match status" value="1"/>
</dbReference>
<evidence type="ECO:0000313" key="4">
    <source>
        <dbReference type="Proteomes" id="UP000273145"/>
    </source>
</evidence>
<dbReference type="InterPro" id="IPR020916">
    <property type="entry name" value="Gln_gamma-glutamylTfrase_bac"/>
</dbReference>
<dbReference type="Pfam" id="PF20085">
    <property type="entry name" value="TGL"/>
    <property type="match status" value="1"/>
</dbReference>
<accession>A0A3Q8S912</accession>
<evidence type="ECO:0000256" key="1">
    <source>
        <dbReference type="ARBA" id="ARBA00022679"/>
    </source>
</evidence>
<dbReference type="KEGG" id="plen:EIM92_02770"/>
<dbReference type="Proteomes" id="UP000273145">
    <property type="component" value="Chromosome"/>
</dbReference>
<keyword evidence="4" id="KW-1185">Reference proteome</keyword>
<dbReference type="EC" id="2.3.2.13" evidence="3"/>
<dbReference type="OrthoDB" id="1845399at2"/>
<keyword evidence="2" id="KW-0749">Sporulation</keyword>
<dbReference type="RefSeq" id="WP_125081376.1">
    <property type="nucleotide sequence ID" value="NZ_CP034248.1"/>
</dbReference>
<proteinExistence type="inferred from homology"/>
<dbReference type="GO" id="GO:0030435">
    <property type="term" value="P:sporulation resulting in formation of a cellular spore"/>
    <property type="evidence" value="ECO:0007669"/>
    <property type="project" value="UniProtKB-KW"/>
</dbReference>
<dbReference type="EMBL" id="CP034248">
    <property type="protein sequence ID" value="AZK45257.1"/>
    <property type="molecule type" value="Genomic_DNA"/>
</dbReference>
<gene>
    <name evidence="3" type="ORF">EIM92_02770</name>
</gene>
<dbReference type="NCBIfam" id="NF002869">
    <property type="entry name" value="PRK03187.1"/>
    <property type="match status" value="1"/>
</dbReference>
<organism evidence="3 4">
    <name type="scientific">Paenibacillus lentus</name>
    <dbReference type="NCBI Taxonomy" id="1338368"/>
    <lineage>
        <taxon>Bacteria</taxon>
        <taxon>Bacillati</taxon>
        <taxon>Bacillota</taxon>
        <taxon>Bacilli</taxon>
        <taxon>Bacillales</taxon>
        <taxon>Paenibacillaceae</taxon>
        <taxon>Paenibacillus</taxon>
    </lineage>
</organism>
<dbReference type="GO" id="GO:0003810">
    <property type="term" value="F:protein-glutamine gamma-glutamyltransferase activity"/>
    <property type="evidence" value="ECO:0007669"/>
    <property type="project" value="UniProtKB-EC"/>
</dbReference>
<sequence length="255" mass="28897">MIITLNMELGRLHQLAASELERNILREFRLSPAVHIYRLPEQLDFELRMRAAIVQAAKDFNASGAKFATYKNSRANEQYWTRMSNGGFRLKEEVQPSEAIVDIFNNGYRYAMECATAMVVILYKGILDSIGADAFNKHFNQLVLYDWQYDSDLQLIRAQQATAGDVVYFENPDFNPQTPEWQGENAIVLDNGLYFGHGLGISSAESIVNALNAKRKPGSTISAFLSDLIVHPNFEYLRRLEGVAAREYTPSTENE</sequence>
<evidence type="ECO:0000256" key="2">
    <source>
        <dbReference type="ARBA" id="ARBA00022969"/>
    </source>
</evidence>